<accession>A0AAD5RAM6</accession>
<evidence type="ECO:0000313" key="2">
    <source>
        <dbReference type="Proteomes" id="UP001196413"/>
    </source>
</evidence>
<protein>
    <submittedName>
        <fullName evidence="1">Uncharacterized protein</fullName>
    </submittedName>
</protein>
<sequence length="51" mass="5893">MARRDYGKKYCHEIDRILHECSQHAMVGKKLSEICCTTMTPLVITLKRVAN</sequence>
<dbReference type="AlphaFoldDB" id="A0AAD5RAM6"/>
<keyword evidence="2" id="KW-1185">Reference proteome</keyword>
<reference evidence="1" key="1">
    <citation type="submission" date="2021-06" db="EMBL/GenBank/DDBJ databases">
        <title>Parelaphostrongylus tenuis whole genome reference sequence.</title>
        <authorList>
            <person name="Garwood T.J."/>
            <person name="Larsen P.A."/>
            <person name="Fountain-Jones N.M."/>
            <person name="Garbe J.R."/>
            <person name="Macchietto M.G."/>
            <person name="Kania S.A."/>
            <person name="Gerhold R.W."/>
            <person name="Richards J.E."/>
            <person name="Wolf T.M."/>
        </authorList>
    </citation>
    <scope>NUCLEOTIDE SEQUENCE</scope>
    <source>
        <strain evidence="1">MNPRO001-30</strain>
        <tissue evidence="1">Meninges</tissue>
    </source>
</reference>
<evidence type="ECO:0000313" key="1">
    <source>
        <dbReference type="EMBL" id="KAJ1372476.1"/>
    </source>
</evidence>
<comment type="caution">
    <text evidence="1">The sequence shown here is derived from an EMBL/GenBank/DDBJ whole genome shotgun (WGS) entry which is preliminary data.</text>
</comment>
<gene>
    <name evidence="1" type="ORF">KIN20_034645</name>
</gene>
<organism evidence="1 2">
    <name type="scientific">Parelaphostrongylus tenuis</name>
    <name type="common">Meningeal worm</name>
    <dbReference type="NCBI Taxonomy" id="148309"/>
    <lineage>
        <taxon>Eukaryota</taxon>
        <taxon>Metazoa</taxon>
        <taxon>Ecdysozoa</taxon>
        <taxon>Nematoda</taxon>
        <taxon>Chromadorea</taxon>
        <taxon>Rhabditida</taxon>
        <taxon>Rhabditina</taxon>
        <taxon>Rhabditomorpha</taxon>
        <taxon>Strongyloidea</taxon>
        <taxon>Metastrongylidae</taxon>
        <taxon>Parelaphostrongylus</taxon>
    </lineage>
</organism>
<dbReference type="EMBL" id="JAHQIW010007148">
    <property type="protein sequence ID" value="KAJ1372476.1"/>
    <property type="molecule type" value="Genomic_DNA"/>
</dbReference>
<dbReference type="Proteomes" id="UP001196413">
    <property type="component" value="Unassembled WGS sequence"/>
</dbReference>
<proteinExistence type="predicted"/>
<name>A0AAD5RAM6_PARTN</name>